<dbReference type="Proteomes" id="UP000245252">
    <property type="component" value="Unassembled WGS sequence"/>
</dbReference>
<protein>
    <submittedName>
        <fullName evidence="3">Transcriptional regulator</fullName>
    </submittedName>
</protein>
<dbReference type="GO" id="GO:0003700">
    <property type="term" value="F:DNA-binding transcription factor activity"/>
    <property type="evidence" value="ECO:0007669"/>
    <property type="project" value="TreeGrafter"/>
</dbReference>
<dbReference type="SUPFAM" id="SSF47413">
    <property type="entry name" value="lambda repressor-like DNA-binding domains"/>
    <property type="match status" value="1"/>
</dbReference>
<feature type="domain" description="HTH cro/C1-type" evidence="2">
    <location>
        <begin position="25"/>
        <end position="79"/>
    </location>
</feature>
<evidence type="ECO:0000313" key="3">
    <source>
        <dbReference type="EMBL" id="PWE52527.1"/>
    </source>
</evidence>
<dbReference type="CDD" id="cd02209">
    <property type="entry name" value="cupin_XRE_C"/>
    <property type="match status" value="1"/>
</dbReference>
<dbReference type="InterPro" id="IPR001387">
    <property type="entry name" value="Cro/C1-type_HTH"/>
</dbReference>
<dbReference type="Gene3D" id="1.10.260.40">
    <property type="entry name" value="lambda repressor-like DNA-binding domains"/>
    <property type="match status" value="1"/>
</dbReference>
<dbReference type="Pfam" id="PF13560">
    <property type="entry name" value="HTH_31"/>
    <property type="match status" value="1"/>
</dbReference>
<evidence type="ECO:0000256" key="1">
    <source>
        <dbReference type="ARBA" id="ARBA00023125"/>
    </source>
</evidence>
<dbReference type="EMBL" id="QFBC01000024">
    <property type="protein sequence ID" value="PWE52527.1"/>
    <property type="molecule type" value="Genomic_DNA"/>
</dbReference>
<dbReference type="CDD" id="cd00093">
    <property type="entry name" value="HTH_XRE"/>
    <property type="match status" value="1"/>
</dbReference>
<dbReference type="InterPro" id="IPR013096">
    <property type="entry name" value="Cupin_2"/>
</dbReference>
<dbReference type="SMART" id="SM00530">
    <property type="entry name" value="HTH_XRE"/>
    <property type="match status" value="1"/>
</dbReference>
<dbReference type="Gene3D" id="2.60.120.10">
    <property type="entry name" value="Jelly Rolls"/>
    <property type="match status" value="1"/>
</dbReference>
<dbReference type="InterPro" id="IPR011051">
    <property type="entry name" value="RmlC_Cupin_sf"/>
</dbReference>
<dbReference type="GO" id="GO:0003677">
    <property type="term" value="F:DNA binding"/>
    <property type="evidence" value="ECO:0007669"/>
    <property type="project" value="UniProtKB-KW"/>
</dbReference>
<dbReference type="InterPro" id="IPR050807">
    <property type="entry name" value="TransReg_Diox_bact_type"/>
</dbReference>
<evidence type="ECO:0000313" key="4">
    <source>
        <dbReference type="Proteomes" id="UP000245252"/>
    </source>
</evidence>
<organism evidence="3 4">
    <name type="scientific">Metarhizobium album</name>
    <dbReference type="NCBI Taxonomy" id="2182425"/>
    <lineage>
        <taxon>Bacteria</taxon>
        <taxon>Pseudomonadati</taxon>
        <taxon>Pseudomonadota</taxon>
        <taxon>Alphaproteobacteria</taxon>
        <taxon>Hyphomicrobiales</taxon>
        <taxon>Rhizobiaceae</taxon>
        <taxon>Metarhizobium</taxon>
    </lineage>
</organism>
<proteinExistence type="predicted"/>
<dbReference type="SUPFAM" id="SSF51182">
    <property type="entry name" value="RmlC-like cupins"/>
    <property type="match status" value="1"/>
</dbReference>
<dbReference type="GO" id="GO:0005829">
    <property type="term" value="C:cytosol"/>
    <property type="evidence" value="ECO:0007669"/>
    <property type="project" value="TreeGrafter"/>
</dbReference>
<comment type="caution">
    <text evidence="3">The sequence shown here is derived from an EMBL/GenBank/DDBJ whole genome shotgun (WGS) entry which is preliminary data.</text>
</comment>
<dbReference type="PANTHER" id="PTHR46797">
    <property type="entry name" value="HTH-TYPE TRANSCRIPTIONAL REGULATOR"/>
    <property type="match status" value="1"/>
</dbReference>
<reference evidence="3 4" key="1">
    <citation type="submission" date="2018-05" db="EMBL/GenBank/DDBJ databases">
        <title>The draft genome of strain NS-104.</title>
        <authorList>
            <person name="Hang P."/>
            <person name="Jiang J."/>
        </authorList>
    </citation>
    <scope>NUCLEOTIDE SEQUENCE [LARGE SCALE GENOMIC DNA]</scope>
    <source>
        <strain evidence="3 4">NS-104</strain>
    </source>
</reference>
<gene>
    <name evidence="3" type="ORF">DEM27_30645</name>
</gene>
<dbReference type="OrthoDB" id="9814751at2"/>
<dbReference type="RefSeq" id="WP_109462041.1">
    <property type="nucleotide sequence ID" value="NZ_QFBC01000024.1"/>
</dbReference>
<keyword evidence="1" id="KW-0238">DNA-binding</keyword>
<dbReference type="InterPro" id="IPR014710">
    <property type="entry name" value="RmlC-like_jellyroll"/>
</dbReference>
<dbReference type="AlphaFoldDB" id="A0A2U2DGT2"/>
<dbReference type="PROSITE" id="PS50943">
    <property type="entry name" value="HTH_CROC1"/>
    <property type="match status" value="1"/>
</dbReference>
<evidence type="ECO:0000259" key="2">
    <source>
        <dbReference type="PROSITE" id="PS50943"/>
    </source>
</evidence>
<dbReference type="Pfam" id="PF07883">
    <property type="entry name" value="Cupin_2"/>
    <property type="match status" value="1"/>
</dbReference>
<dbReference type="InterPro" id="IPR010982">
    <property type="entry name" value="Lambda_DNA-bd_dom_sf"/>
</dbReference>
<dbReference type="PANTHER" id="PTHR46797:SF2">
    <property type="entry name" value="TRANSCRIPTIONAL REGULATOR"/>
    <property type="match status" value="1"/>
</dbReference>
<accession>A0A2U2DGT2</accession>
<sequence>MKREKSQGSQRDSLSDTKKSLGVRLRLARQMKGLTLKELAESSGCSESLLSKVENGKVLPSLPMIHRVVQVLETNISWLFDEPADDESVIFRKGTRPFITLDKHKGTSRGLMLERIIPYKDGHLLQCNIHHLELGGQSGETITHEGEEVGYVLTGTVELTLNGDTFRLETGDGFCFRSNIPHSYRNIGDDAASILWVCTPPTF</sequence>
<keyword evidence="4" id="KW-1185">Reference proteome</keyword>
<name>A0A2U2DGT2_9HYPH</name>